<proteinExistence type="predicted"/>
<organism evidence="1 2">
    <name type="scientific">Sagittula stellata (strain ATCC 700073 / DSM 11524 / E-37)</name>
    <dbReference type="NCBI Taxonomy" id="388399"/>
    <lineage>
        <taxon>Bacteria</taxon>
        <taxon>Pseudomonadati</taxon>
        <taxon>Pseudomonadota</taxon>
        <taxon>Alphaproteobacteria</taxon>
        <taxon>Rhodobacterales</taxon>
        <taxon>Roseobacteraceae</taxon>
        <taxon>Sagittula</taxon>
    </lineage>
</organism>
<comment type="caution">
    <text evidence="1">The sequence shown here is derived from an EMBL/GenBank/DDBJ whole genome shotgun (WGS) entry which is preliminary data.</text>
</comment>
<evidence type="ECO:0000313" key="1">
    <source>
        <dbReference type="EMBL" id="EBA06159.1"/>
    </source>
</evidence>
<name>A3K9L5_SAGS3</name>
<accession>A3K9L5</accession>
<dbReference type="EMBL" id="AAYA01000018">
    <property type="protein sequence ID" value="EBA06159.1"/>
    <property type="molecule type" value="Genomic_DNA"/>
</dbReference>
<gene>
    <name evidence="1" type="ORF">SSE37_05872</name>
</gene>
<dbReference type="Proteomes" id="UP000005713">
    <property type="component" value="Unassembled WGS sequence"/>
</dbReference>
<protein>
    <submittedName>
        <fullName evidence="1">Uncharacterized protein</fullName>
    </submittedName>
</protein>
<dbReference type="AlphaFoldDB" id="A3K9L5"/>
<reference evidence="1 2" key="1">
    <citation type="submission" date="2006-06" db="EMBL/GenBank/DDBJ databases">
        <authorList>
            <person name="Moran M.A."/>
            <person name="Ferriera S."/>
            <person name="Johnson J."/>
            <person name="Kravitz S."/>
            <person name="Beeson K."/>
            <person name="Sutton G."/>
            <person name="Rogers Y.-H."/>
            <person name="Friedman R."/>
            <person name="Frazier M."/>
            <person name="Venter J.C."/>
        </authorList>
    </citation>
    <scope>NUCLEOTIDE SEQUENCE [LARGE SCALE GENOMIC DNA]</scope>
    <source>
        <strain evidence="1 2">E-37</strain>
    </source>
</reference>
<keyword evidence="2" id="KW-1185">Reference proteome</keyword>
<evidence type="ECO:0000313" key="2">
    <source>
        <dbReference type="Proteomes" id="UP000005713"/>
    </source>
</evidence>
<sequence>MDRAGQLTELLILPGIRTTAPEFGWCPLASLLIGGIAAQITEDSLARSKQFPCGKIWIIDWSMTPLSG</sequence>